<dbReference type="Proteomes" id="UP000807353">
    <property type="component" value="Unassembled WGS sequence"/>
</dbReference>
<feature type="region of interest" description="Disordered" evidence="1">
    <location>
        <begin position="83"/>
        <end position="142"/>
    </location>
</feature>
<evidence type="ECO:0000313" key="3">
    <source>
        <dbReference type="Proteomes" id="UP000807353"/>
    </source>
</evidence>
<reference evidence="2" key="1">
    <citation type="submission" date="2020-11" db="EMBL/GenBank/DDBJ databases">
        <authorList>
            <consortium name="DOE Joint Genome Institute"/>
            <person name="Ahrendt S."/>
            <person name="Riley R."/>
            <person name="Andreopoulos W."/>
            <person name="Labutti K."/>
            <person name="Pangilinan J."/>
            <person name="Ruiz-Duenas F.J."/>
            <person name="Barrasa J.M."/>
            <person name="Sanchez-Garcia M."/>
            <person name="Camarero S."/>
            <person name="Miyauchi S."/>
            <person name="Serrano A."/>
            <person name="Linde D."/>
            <person name="Babiker R."/>
            <person name="Drula E."/>
            <person name="Ayuso-Fernandez I."/>
            <person name="Pacheco R."/>
            <person name="Padilla G."/>
            <person name="Ferreira P."/>
            <person name="Barriuso J."/>
            <person name="Kellner H."/>
            <person name="Castanera R."/>
            <person name="Alfaro M."/>
            <person name="Ramirez L."/>
            <person name="Pisabarro A.G."/>
            <person name="Kuo A."/>
            <person name="Tritt A."/>
            <person name="Lipzen A."/>
            <person name="He G."/>
            <person name="Yan M."/>
            <person name="Ng V."/>
            <person name="Cullen D."/>
            <person name="Martin F."/>
            <person name="Rosso M.-N."/>
            <person name="Henrissat B."/>
            <person name="Hibbett D."/>
            <person name="Martinez A.T."/>
            <person name="Grigoriev I.V."/>
        </authorList>
    </citation>
    <scope>NUCLEOTIDE SEQUENCE</scope>
    <source>
        <strain evidence="2">CBS 247.69</strain>
    </source>
</reference>
<keyword evidence="3" id="KW-1185">Reference proteome</keyword>
<organism evidence="2 3">
    <name type="scientific">Collybia nuda</name>
    <dbReference type="NCBI Taxonomy" id="64659"/>
    <lineage>
        <taxon>Eukaryota</taxon>
        <taxon>Fungi</taxon>
        <taxon>Dikarya</taxon>
        <taxon>Basidiomycota</taxon>
        <taxon>Agaricomycotina</taxon>
        <taxon>Agaricomycetes</taxon>
        <taxon>Agaricomycetidae</taxon>
        <taxon>Agaricales</taxon>
        <taxon>Tricholomatineae</taxon>
        <taxon>Clitocybaceae</taxon>
        <taxon>Collybia</taxon>
    </lineage>
</organism>
<dbReference type="OrthoDB" id="5596707at2759"/>
<accession>A0A9P5XUR8</accession>
<sequence length="299" mass="33168">MLQCVNHIQQQQQPNNNAVPQHASAMLEIVSPEVESYTTVQVNMNGLVHEEDRIEEEAEIAATKALVLELKCKAHARFDGVHLPLKNKGKAREEPPHPIPSTNSTSNAQSKSQPPQTTLPPNIQVTRNDSKPKEEANFRFAAPIEDKDTGTKLYDRILDTRVTVTARLVPRSAQTDEGSHHYTQSPNKLQNCSCIRYYRHMSSSLAGTGLTPAHPMVEGLHEVEAILDPGSEVVAISEAVWLTLNCPLNPDYRISLQATNCMTDLSNGLVENLKLEIGEIKFYLQAHVVREPAYDILLG</sequence>
<evidence type="ECO:0000313" key="2">
    <source>
        <dbReference type="EMBL" id="KAF9456071.1"/>
    </source>
</evidence>
<gene>
    <name evidence="2" type="ORF">BDZ94DRAFT_1315524</name>
</gene>
<feature type="compositionally biased region" description="Basic and acidic residues" evidence="1">
    <location>
        <begin position="128"/>
        <end position="137"/>
    </location>
</feature>
<dbReference type="Gene3D" id="2.40.70.10">
    <property type="entry name" value="Acid Proteases"/>
    <property type="match status" value="1"/>
</dbReference>
<feature type="compositionally biased region" description="Polar residues" evidence="1">
    <location>
        <begin position="100"/>
        <end position="127"/>
    </location>
</feature>
<evidence type="ECO:0000256" key="1">
    <source>
        <dbReference type="SAM" id="MobiDB-lite"/>
    </source>
</evidence>
<comment type="caution">
    <text evidence="2">The sequence shown here is derived from an EMBL/GenBank/DDBJ whole genome shotgun (WGS) entry which is preliminary data.</text>
</comment>
<dbReference type="EMBL" id="MU150466">
    <property type="protein sequence ID" value="KAF9456071.1"/>
    <property type="molecule type" value="Genomic_DNA"/>
</dbReference>
<name>A0A9P5XUR8_9AGAR</name>
<protein>
    <submittedName>
        <fullName evidence="2">Uncharacterized protein</fullName>
    </submittedName>
</protein>
<dbReference type="InterPro" id="IPR021109">
    <property type="entry name" value="Peptidase_aspartic_dom_sf"/>
</dbReference>
<proteinExistence type="predicted"/>
<dbReference type="CDD" id="cd00303">
    <property type="entry name" value="retropepsin_like"/>
    <property type="match status" value="1"/>
</dbReference>
<dbReference type="AlphaFoldDB" id="A0A9P5XUR8"/>